<dbReference type="SUPFAM" id="SSF48179">
    <property type="entry name" value="6-phosphogluconate dehydrogenase C-terminal domain-like"/>
    <property type="match status" value="1"/>
</dbReference>
<dbReference type="GO" id="GO:0005737">
    <property type="term" value="C:cytoplasm"/>
    <property type="evidence" value="ECO:0007669"/>
    <property type="project" value="TreeGrafter"/>
</dbReference>
<comment type="function">
    <text evidence="4">Catalyzes the NADPH-dependent reduction of ketopantoate into pantoic acid.</text>
</comment>
<name>A0A9Q9AXW1_9PEZI</name>
<dbReference type="Gene3D" id="1.10.1040.10">
    <property type="entry name" value="N-(1-d-carboxylethyl)-l-norvaline Dehydrogenase, domain 2"/>
    <property type="match status" value="1"/>
</dbReference>
<dbReference type="Pfam" id="PF02558">
    <property type="entry name" value="ApbA"/>
    <property type="match status" value="1"/>
</dbReference>
<sequence length="336" mass="36202">MSSQNILILGTGAIGAFYASRLSTVSGTKVSAICRSNYNIIKNNGIRVTSPTFGDTTFKPAYTFANVDEAREFKKRESLLWDHLIVTTKVLGDPSVLAEGLVDEGTGVVVFQNGLWIEEPYWKRFPGQRIVSAVTRTSVSQPTPGHIEHAHWTRTTVGPYAPGASASDAEAAQGRVEEFADLLRQAGISDVDVLSHTGMQFARWHKTAINASINPTTVLAGGCTTQATGLDPELYAHVAGVMQEILDVAVQVLGAPLPETLPTIEAVLQGVKEDMSGSRPSMWHDWAAGRQVELEAILGVVLRQARDAGVQVPRTQTLYALLRMAQAMRDAKAPGP</sequence>
<dbReference type="GO" id="GO:0015940">
    <property type="term" value="P:pantothenate biosynthetic process"/>
    <property type="evidence" value="ECO:0007669"/>
    <property type="project" value="InterPro"/>
</dbReference>
<dbReference type="InterPro" id="IPR008927">
    <property type="entry name" value="6-PGluconate_DH-like_C_sf"/>
</dbReference>
<keyword evidence="3 4" id="KW-0560">Oxidoreductase</keyword>
<comment type="similarity">
    <text evidence="1 4">Belongs to the ketopantoate reductase family.</text>
</comment>
<evidence type="ECO:0000259" key="6">
    <source>
        <dbReference type="Pfam" id="PF08546"/>
    </source>
</evidence>
<dbReference type="Pfam" id="PF08546">
    <property type="entry name" value="ApbA_C"/>
    <property type="match status" value="1"/>
</dbReference>
<evidence type="ECO:0000313" key="7">
    <source>
        <dbReference type="EMBL" id="USW57084.1"/>
    </source>
</evidence>
<feature type="domain" description="Ketopantoate reductase C-terminal" evidence="6">
    <location>
        <begin position="202"/>
        <end position="325"/>
    </location>
</feature>
<dbReference type="InterPro" id="IPR003710">
    <property type="entry name" value="ApbA"/>
</dbReference>
<dbReference type="EC" id="1.1.1.169" evidence="4"/>
<feature type="domain" description="Ketopantoate reductase N-terminal" evidence="5">
    <location>
        <begin position="6"/>
        <end position="161"/>
    </location>
</feature>
<evidence type="ECO:0000256" key="3">
    <source>
        <dbReference type="ARBA" id="ARBA00023002"/>
    </source>
</evidence>
<evidence type="ECO:0000256" key="4">
    <source>
        <dbReference type="RuleBase" id="RU362068"/>
    </source>
</evidence>
<evidence type="ECO:0000256" key="1">
    <source>
        <dbReference type="ARBA" id="ARBA00007870"/>
    </source>
</evidence>
<accession>A0A9Q9AXW1</accession>
<dbReference type="InterPro" id="IPR036291">
    <property type="entry name" value="NAD(P)-bd_dom_sf"/>
</dbReference>
<dbReference type="SUPFAM" id="SSF51735">
    <property type="entry name" value="NAD(P)-binding Rossmann-fold domains"/>
    <property type="match status" value="1"/>
</dbReference>
<evidence type="ECO:0000259" key="5">
    <source>
        <dbReference type="Pfam" id="PF02558"/>
    </source>
</evidence>
<gene>
    <name evidence="7" type="ORF">Slin15195_G104030</name>
</gene>
<dbReference type="InterPro" id="IPR013328">
    <property type="entry name" value="6PGD_dom2"/>
</dbReference>
<comment type="catalytic activity">
    <reaction evidence="4">
        <text>(R)-pantoate + NADP(+) = 2-dehydropantoate + NADPH + H(+)</text>
        <dbReference type="Rhea" id="RHEA:16233"/>
        <dbReference type="ChEBI" id="CHEBI:11561"/>
        <dbReference type="ChEBI" id="CHEBI:15378"/>
        <dbReference type="ChEBI" id="CHEBI:15980"/>
        <dbReference type="ChEBI" id="CHEBI:57783"/>
        <dbReference type="ChEBI" id="CHEBI:58349"/>
        <dbReference type="EC" id="1.1.1.169"/>
    </reaction>
</comment>
<evidence type="ECO:0000313" key="8">
    <source>
        <dbReference type="Proteomes" id="UP001056384"/>
    </source>
</evidence>
<dbReference type="Proteomes" id="UP001056384">
    <property type="component" value="Chromosome 9"/>
</dbReference>
<organism evidence="7 8">
    <name type="scientific">Septoria linicola</name>
    <dbReference type="NCBI Taxonomy" id="215465"/>
    <lineage>
        <taxon>Eukaryota</taxon>
        <taxon>Fungi</taxon>
        <taxon>Dikarya</taxon>
        <taxon>Ascomycota</taxon>
        <taxon>Pezizomycotina</taxon>
        <taxon>Dothideomycetes</taxon>
        <taxon>Dothideomycetidae</taxon>
        <taxon>Mycosphaerellales</taxon>
        <taxon>Mycosphaerellaceae</taxon>
        <taxon>Septoria</taxon>
    </lineage>
</organism>
<reference evidence="7" key="1">
    <citation type="submission" date="2022-06" db="EMBL/GenBank/DDBJ databases">
        <title>Complete genome sequences of two strains of the flax pathogen Septoria linicola.</title>
        <authorList>
            <person name="Lapalu N."/>
            <person name="Simon A."/>
            <person name="Demenou B."/>
            <person name="Paumier D."/>
            <person name="Guillot M.-P."/>
            <person name="Gout L."/>
            <person name="Valade R."/>
        </authorList>
    </citation>
    <scope>NUCLEOTIDE SEQUENCE</scope>
    <source>
        <strain evidence="7">SE15195</strain>
    </source>
</reference>
<dbReference type="Gene3D" id="3.40.50.720">
    <property type="entry name" value="NAD(P)-binding Rossmann-like Domain"/>
    <property type="match status" value="1"/>
</dbReference>
<keyword evidence="2 4" id="KW-0521">NADP</keyword>
<dbReference type="PANTHER" id="PTHR21708:SF26">
    <property type="entry name" value="2-DEHYDROPANTOATE 2-REDUCTASE"/>
    <property type="match status" value="1"/>
</dbReference>
<dbReference type="GO" id="GO:0008677">
    <property type="term" value="F:2-dehydropantoate 2-reductase activity"/>
    <property type="evidence" value="ECO:0007669"/>
    <property type="project" value="UniProtKB-EC"/>
</dbReference>
<dbReference type="InterPro" id="IPR051402">
    <property type="entry name" value="KPR-Related"/>
</dbReference>
<dbReference type="NCBIfam" id="TIGR00745">
    <property type="entry name" value="apbA_panE"/>
    <property type="match status" value="1"/>
</dbReference>
<dbReference type="InterPro" id="IPR013332">
    <property type="entry name" value="KPR_N"/>
</dbReference>
<protein>
    <recommendedName>
        <fullName evidence="4">2-dehydropantoate 2-reductase</fullName>
        <ecNumber evidence="4">1.1.1.169</ecNumber>
    </recommendedName>
    <alternativeName>
        <fullName evidence="4">Ketopantoate reductase</fullName>
    </alternativeName>
</protein>
<keyword evidence="8" id="KW-1185">Reference proteome</keyword>
<dbReference type="InterPro" id="IPR013752">
    <property type="entry name" value="KPA_reductase"/>
</dbReference>
<evidence type="ECO:0000256" key="2">
    <source>
        <dbReference type="ARBA" id="ARBA00022857"/>
    </source>
</evidence>
<dbReference type="EMBL" id="CP099426">
    <property type="protein sequence ID" value="USW57084.1"/>
    <property type="molecule type" value="Genomic_DNA"/>
</dbReference>
<proteinExistence type="inferred from homology"/>
<dbReference type="AlphaFoldDB" id="A0A9Q9AXW1"/>
<dbReference type="FunFam" id="1.10.1040.10:FF:000017">
    <property type="entry name" value="2-dehydropantoate 2-reductase"/>
    <property type="match status" value="1"/>
</dbReference>
<dbReference type="PANTHER" id="PTHR21708">
    <property type="entry name" value="PROBABLE 2-DEHYDROPANTOATE 2-REDUCTASE"/>
    <property type="match status" value="1"/>
</dbReference>